<proteinExistence type="predicted"/>
<dbReference type="InterPro" id="IPR043605">
    <property type="entry name" value="DUF883_C"/>
</dbReference>
<gene>
    <name evidence="2" type="ORF">KSMBR1_1235</name>
</gene>
<evidence type="ECO:0000313" key="2">
    <source>
        <dbReference type="EMBL" id="SOH03737.1"/>
    </source>
</evidence>
<protein>
    <recommendedName>
        <fullName evidence="1">DUF883 domain-containing protein</fullName>
    </recommendedName>
</protein>
<dbReference type="Pfam" id="PF19029">
    <property type="entry name" value="DUF883_C"/>
    <property type="match status" value="1"/>
</dbReference>
<feature type="domain" description="DUF883" evidence="1">
    <location>
        <begin position="86"/>
        <end position="109"/>
    </location>
</feature>
<dbReference type="Proteomes" id="UP000221734">
    <property type="component" value="Chromosome Kuenenia_stuttgartiensis_MBR1"/>
</dbReference>
<keyword evidence="3" id="KW-1185">Reference proteome</keyword>
<reference evidence="3" key="1">
    <citation type="submission" date="2017-10" db="EMBL/GenBank/DDBJ databases">
        <authorList>
            <person name="Frank J."/>
        </authorList>
    </citation>
    <scope>NUCLEOTIDE SEQUENCE [LARGE SCALE GENOMIC DNA]</scope>
</reference>
<evidence type="ECO:0000259" key="1">
    <source>
        <dbReference type="Pfam" id="PF19029"/>
    </source>
</evidence>
<dbReference type="OrthoDB" id="9181874at2"/>
<evidence type="ECO:0000313" key="3">
    <source>
        <dbReference type="Proteomes" id="UP000221734"/>
    </source>
</evidence>
<dbReference type="AlphaFoldDB" id="A0A2C9CG61"/>
<dbReference type="EMBL" id="LT934425">
    <property type="protein sequence ID" value="SOH03737.1"/>
    <property type="molecule type" value="Genomic_DNA"/>
</dbReference>
<dbReference type="RefSeq" id="WP_099324514.1">
    <property type="nucleotide sequence ID" value="NZ_LT934425.1"/>
</dbReference>
<organism evidence="2 3">
    <name type="scientific">Kuenenia stuttgartiensis</name>
    <dbReference type="NCBI Taxonomy" id="174633"/>
    <lineage>
        <taxon>Bacteria</taxon>
        <taxon>Pseudomonadati</taxon>
        <taxon>Planctomycetota</taxon>
        <taxon>Candidatus Brocadiia</taxon>
        <taxon>Candidatus Brocadiales</taxon>
        <taxon>Candidatus Brocadiaceae</taxon>
        <taxon>Candidatus Kuenenia</taxon>
    </lineage>
</organism>
<accession>A0A2C9CG61</accession>
<sequence>MADNQTTEKAGDILKIDEALGLLDRELKGKSGEINRLISEKYSNLKEIMSGATHTGREAIEKTCHTLEEAVKRGEEKTKEIGMEIDRKVHANPWLAVGIAAVSGFLLCYIIEAGKRSK</sequence>
<dbReference type="KEGG" id="kst:KSMBR1_1235"/>
<name>A0A2C9CG61_KUEST</name>